<comment type="similarity">
    <text evidence="1">Belongs to the TEL2 family.</text>
</comment>
<feature type="compositionally biased region" description="Acidic residues" evidence="2">
    <location>
        <begin position="18"/>
        <end position="33"/>
    </location>
</feature>
<evidence type="ECO:0000313" key="5">
    <source>
        <dbReference type="Proteomes" id="UP001295423"/>
    </source>
</evidence>
<evidence type="ECO:0000313" key="4">
    <source>
        <dbReference type="EMBL" id="CAJ1953348.1"/>
    </source>
</evidence>
<dbReference type="GO" id="GO:0051879">
    <property type="term" value="F:Hsp90 protein binding"/>
    <property type="evidence" value="ECO:0007669"/>
    <property type="project" value="TreeGrafter"/>
</dbReference>
<sequence>MLDLREVKTTRKNRNEDEKWDEGEPQVEEPVLEEEELLNRCRKARSEDELSKAMDALVENVRQGRSLSLVAKESIVRNVLLEIPYRLNKDKMDLVFDGCGILTTMSAVANLIKQLSTELVLPSSVTSSSTAKQSTTKPTTDQSSPAQPTLQIPSVLQACFATIYRMLLLVPTSSELSSSSSISIMSPASTSQAVLLVEDLRTENVATFVQMILLFPQIISNACHKWKLHPPAWAAAAQYLPKLVTTAFIVAKKGKAPDQTKDSRNLNPLIIEVGNTPKKHHANDERDNSRENSSYLYCSTLLKNMLRTLKGDHVAKGLKHQHPCGNELVRVLLPNFSGRVDDDGDSDDDDSVGYEARLDGNYMDTMLTTREFTSLVVSILQLHVASSQNDKRSLNATATTPAAQSCLEVLKASTREHREALVQSVALSGKFDPRIGPIFVRLLYNSNYLYPHLCEIAEHWSQWTFVHEMEQEKTQRYVTNLILEGLKLLVQEEDGDNKNSRDPSRDELTSSLLQGVTHRLESAFPPIRMDGMMVGQELAKRLGEKLQFDELMEAFGTEAGSEGVGTLSQEDTNDSKVAPKSRRESDKVHKIAPDVVYESNHEGRYDLDDANKSHDDQSVTWNDDLVPYDLDDPEEDLVETERPYHLLEALELIRTVESEEHAYSNHETGLKYFPELIQSRPDNLPDVAVSLLLSLLKMENKFNIENFLEMRQKAITCLVIQEPRLVGETMIEELFKDSGLSDRLNILVALQDAAYVLSGSQSLVNKETKPMQRQLQDGTPKISKKRLTSLELKKQEQLIRIEEKTRRKRSRPTPLAVVQNRFTAIAPMWFYSMLQKFIDNNENESLWRDSSGSHFLASFFRVLAAIVEFSGMHSAQVLGKDLFDLVWTFRDADVAEVRISVLVATATSFATIPVDRLLALFMDHDILAISLALNAISENDPDSGCRTIAQTIKQSLNEVSNRSVILN</sequence>
<feature type="region of interest" description="Disordered" evidence="2">
    <location>
        <begin position="1"/>
        <end position="33"/>
    </location>
</feature>
<comment type="caution">
    <text evidence="4">The sequence shown here is derived from an EMBL/GenBank/DDBJ whole genome shotgun (WGS) entry which is preliminary data.</text>
</comment>
<dbReference type="Pfam" id="PF10193">
    <property type="entry name" value="Telomere_reg-2"/>
    <property type="match status" value="1"/>
</dbReference>
<proteinExistence type="inferred from homology"/>
<dbReference type="Proteomes" id="UP001295423">
    <property type="component" value="Unassembled WGS sequence"/>
</dbReference>
<feature type="region of interest" description="Disordered" evidence="2">
    <location>
        <begin position="126"/>
        <end position="148"/>
    </location>
</feature>
<dbReference type="PANTHER" id="PTHR15830">
    <property type="entry name" value="TELOMERE LENGTH REGULATION PROTEIN TEL2 FAMILY MEMBER"/>
    <property type="match status" value="1"/>
</dbReference>
<evidence type="ECO:0000256" key="2">
    <source>
        <dbReference type="SAM" id="MobiDB-lite"/>
    </source>
</evidence>
<evidence type="ECO:0000256" key="1">
    <source>
        <dbReference type="ARBA" id="ARBA00006133"/>
    </source>
</evidence>
<dbReference type="AlphaFoldDB" id="A0AAD2JI85"/>
<organism evidence="4 5">
    <name type="scientific">Cylindrotheca closterium</name>
    <dbReference type="NCBI Taxonomy" id="2856"/>
    <lineage>
        <taxon>Eukaryota</taxon>
        <taxon>Sar</taxon>
        <taxon>Stramenopiles</taxon>
        <taxon>Ochrophyta</taxon>
        <taxon>Bacillariophyta</taxon>
        <taxon>Bacillariophyceae</taxon>
        <taxon>Bacillariophycidae</taxon>
        <taxon>Bacillariales</taxon>
        <taxon>Bacillariaceae</taxon>
        <taxon>Cylindrotheca</taxon>
    </lineage>
</organism>
<feature type="compositionally biased region" description="Basic and acidic residues" evidence="2">
    <location>
        <begin position="1"/>
        <end position="17"/>
    </location>
</feature>
<dbReference type="GO" id="GO:0005829">
    <property type="term" value="C:cytosol"/>
    <property type="evidence" value="ECO:0007669"/>
    <property type="project" value="TreeGrafter"/>
</dbReference>
<feature type="domain" description="Telomere length regulation protein conserved" evidence="3">
    <location>
        <begin position="644"/>
        <end position="754"/>
    </location>
</feature>
<dbReference type="PANTHER" id="PTHR15830:SF10">
    <property type="entry name" value="TELOMERE LENGTH REGULATION PROTEIN TEL2 HOMOLOG"/>
    <property type="match status" value="1"/>
</dbReference>
<dbReference type="Gene3D" id="1.25.40.720">
    <property type="entry name" value="Telomere length regulation protein 2, C-terminal domain"/>
    <property type="match status" value="1"/>
</dbReference>
<dbReference type="InterPro" id="IPR038528">
    <property type="entry name" value="TEL2_C_sf"/>
</dbReference>
<dbReference type="GO" id="GO:0051083">
    <property type="term" value="P:'de novo' cotranslational protein folding"/>
    <property type="evidence" value="ECO:0007669"/>
    <property type="project" value="TreeGrafter"/>
</dbReference>
<feature type="region of interest" description="Disordered" evidence="2">
    <location>
        <begin position="271"/>
        <end position="290"/>
    </location>
</feature>
<feature type="compositionally biased region" description="Low complexity" evidence="2">
    <location>
        <begin position="126"/>
        <end position="140"/>
    </location>
</feature>
<reference evidence="4" key="1">
    <citation type="submission" date="2023-08" db="EMBL/GenBank/DDBJ databases">
        <authorList>
            <person name="Audoor S."/>
            <person name="Bilcke G."/>
        </authorList>
    </citation>
    <scope>NUCLEOTIDE SEQUENCE</scope>
</reference>
<name>A0AAD2JI85_9STRA</name>
<dbReference type="EMBL" id="CAKOGP040001825">
    <property type="protein sequence ID" value="CAJ1953348.1"/>
    <property type="molecule type" value="Genomic_DNA"/>
</dbReference>
<accession>A0AAD2JI85</accession>
<dbReference type="InterPro" id="IPR019337">
    <property type="entry name" value="Telomere_length_regulation_dom"/>
</dbReference>
<gene>
    <name evidence="4" type="ORF">CYCCA115_LOCUS13985</name>
</gene>
<feature type="region of interest" description="Disordered" evidence="2">
    <location>
        <begin position="559"/>
        <end position="587"/>
    </location>
</feature>
<dbReference type="InterPro" id="IPR051970">
    <property type="entry name" value="TEL2_Regulation"/>
</dbReference>
<protein>
    <recommendedName>
        <fullName evidence="3">Telomere length regulation protein conserved domain-containing protein</fullName>
    </recommendedName>
</protein>
<keyword evidence="5" id="KW-1185">Reference proteome</keyword>
<evidence type="ECO:0000259" key="3">
    <source>
        <dbReference type="Pfam" id="PF10193"/>
    </source>
</evidence>
<dbReference type="GO" id="GO:0042162">
    <property type="term" value="F:telomeric DNA binding"/>
    <property type="evidence" value="ECO:0007669"/>
    <property type="project" value="TreeGrafter"/>
</dbReference>